<dbReference type="InterPro" id="IPR031304">
    <property type="entry name" value="SLT_2"/>
</dbReference>
<comment type="caution">
    <text evidence="2">The sequence shown here is derived from an EMBL/GenBank/DDBJ whole genome shotgun (WGS) entry which is preliminary data.</text>
</comment>
<dbReference type="EMBL" id="JAESJJ010000006">
    <property type="protein sequence ID" value="MBL3608658.1"/>
    <property type="molecule type" value="Genomic_DNA"/>
</dbReference>
<dbReference type="Gene3D" id="1.10.8.350">
    <property type="entry name" value="Bacterial muramidase"/>
    <property type="match status" value="1"/>
</dbReference>
<dbReference type="InterPro" id="IPR036365">
    <property type="entry name" value="PGBD-like_sf"/>
</dbReference>
<name>A0ABS1RRF9_RHOSU</name>
<dbReference type="PANTHER" id="PTHR30163">
    <property type="entry name" value="MEMBRANE-BOUND LYTIC MUREIN TRANSGLYCOSYLASE B"/>
    <property type="match status" value="1"/>
</dbReference>
<dbReference type="SUPFAM" id="SSF47090">
    <property type="entry name" value="PGBD-like"/>
    <property type="match status" value="1"/>
</dbReference>
<dbReference type="Gene3D" id="1.10.530.10">
    <property type="match status" value="1"/>
</dbReference>
<accession>A0ABS1RRF9</accession>
<evidence type="ECO:0000313" key="2">
    <source>
        <dbReference type="EMBL" id="MBL3608658.1"/>
    </source>
</evidence>
<keyword evidence="3" id="KW-1185">Reference proteome</keyword>
<dbReference type="Pfam" id="PF13406">
    <property type="entry name" value="SLT_2"/>
    <property type="match status" value="1"/>
</dbReference>
<feature type="domain" description="Transglycosylase SLT" evidence="1">
    <location>
        <begin position="40"/>
        <end position="342"/>
    </location>
</feature>
<dbReference type="CDD" id="cd13399">
    <property type="entry name" value="Slt35-like"/>
    <property type="match status" value="1"/>
</dbReference>
<dbReference type="NCBIfam" id="TIGR02283">
    <property type="entry name" value="MltB_2"/>
    <property type="match status" value="1"/>
</dbReference>
<dbReference type="Proteomes" id="UP000604473">
    <property type="component" value="Unassembled WGS sequence"/>
</dbReference>
<evidence type="ECO:0000259" key="1">
    <source>
        <dbReference type="Pfam" id="PF13406"/>
    </source>
</evidence>
<dbReference type="PANTHER" id="PTHR30163:SF8">
    <property type="entry name" value="LYTIC MUREIN TRANSGLYCOSYLASE"/>
    <property type="match status" value="1"/>
</dbReference>
<dbReference type="InterPro" id="IPR043426">
    <property type="entry name" value="MltB-like"/>
</dbReference>
<dbReference type="InterPro" id="IPR011970">
    <property type="entry name" value="MltB_2"/>
</dbReference>
<protein>
    <submittedName>
        <fullName evidence="2">Lytic murein transglycosylase</fullName>
    </submittedName>
</protein>
<dbReference type="InterPro" id="IPR023346">
    <property type="entry name" value="Lysozyme-like_dom_sf"/>
</dbReference>
<organism evidence="2 3">
    <name type="scientific">Rhodovulum sulfidophilum</name>
    <name type="common">Rhodobacter sulfidophilus</name>
    <dbReference type="NCBI Taxonomy" id="35806"/>
    <lineage>
        <taxon>Bacteria</taxon>
        <taxon>Pseudomonadati</taxon>
        <taxon>Pseudomonadota</taxon>
        <taxon>Alphaproteobacteria</taxon>
        <taxon>Rhodobacterales</taxon>
        <taxon>Paracoccaceae</taxon>
        <taxon>Rhodovulum</taxon>
    </lineage>
</organism>
<sequence length="420" mass="45115">MSACRRLAALLVLLILVLRAGLPLSVAMAQPLDRAAVEAQFRDWLGGTIWPRARAAGVSRRTFDAALGGIRPDWDLPGLVPPGSRPGPQHQAEFGAPGAYFGESALREAAAVGRRIAAREAPALAAAERATGVPARIVLAIWSRESAYGRAPIRHDLFRVLASRGFMSPRADYFAEELVAALRIAEAGPVPRDLMKSSWAGAMGQPQFMPSSYLAHATDGDGDGRADIWRSRPDTIASIAAYLGQHGWVAGRDWGFEVRLPVRVSCTLEGPDQGRSIADWEALGVTRVSGRPFPGHERRGEGFLMLPAGRHGPAFLVTPNFYVLKAYNMSDLYALHVGHLGDRIAFGSGAFARGWAPLGGIDRSGIVAIQRWLEARGRDVGGVDGLPGYKTRREIGRWQEASGRAATCFPDPGMAAAMAR</sequence>
<gene>
    <name evidence="2" type="ORF">JMM60_07530</name>
</gene>
<dbReference type="SUPFAM" id="SSF53955">
    <property type="entry name" value="Lysozyme-like"/>
    <property type="match status" value="1"/>
</dbReference>
<dbReference type="RefSeq" id="WP_202248389.1">
    <property type="nucleotide sequence ID" value="NZ_JAESJJ010000006.1"/>
</dbReference>
<evidence type="ECO:0000313" key="3">
    <source>
        <dbReference type="Proteomes" id="UP000604473"/>
    </source>
</evidence>
<reference evidence="2 3" key="1">
    <citation type="submission" date="2021-01" db="EMBL/GenBank/DDBJ databases">
        <title>Draft genomes of Rhodovulum sulfidophilum.</title>
        <authorList>
            <person name="Guzman M.S."/>
        </authorList>
    </citation>
    <scope>NUCLEOTIDE SEQUENCE [LARGE SCALE GENOMIC DNA]</scope>
    <source>
        <strain evidence="2 3">AB35</strain>
    </source>
</reference>
<proteinExistence type="predicted"/>